<dbReference type="GO" id="GO:0036440">
    <property type="term" value="F:citrate synthase activity"/>
    <property type="evidence" value="ECO:0007669"/>
    <property type="project" value="UniProtKB-EC"/>
</dbReference>
<dbReference type="GO" id="GO:0006099">
    <property type="term" value="P:tricarboxylic acid cycle"/>
    <property type="evidence" value="ECO:0007669"/>
    <property type="project" value="UniProtKB-KW"/>
</dbReference>
<dbReference type="InterPro" id="IPR016142">
    <property type="entry name" value="Citrate_synth-like_lrg_a-sub"/>
</dbReference>
<accession>A0AAW2YXE8</accession>
<dbReference type="PRINTS" id="PR00143">
    <property type="entry name" value="CITRTSNTHASE"/>
</dbReference>
<evidence type="ECO:0000256" key="5">
    <source>
        <dbReference type="ARBA" id="ARBA00049288"/>
    </source>
</evidence>
<dbReference type="GO" id="GO:0050440">
    <property type="term" value="F:2-methylcitrate synthase activity"/>
    <property type="evidence" value="ECO:0007669"/>
    <property type="project" value="TreeGrafter"/>
</dbReference>
<dbReference type="GO" id="GO:0005975">
    <property type="term" value="P:carbohydrate metabolic process"/>
    <property type="evidence" value="ECO:0007669"/>
    <property type="project" value="TreeGrafter"/>
</dbReference>
<evidence type="ECO:0000256" key="6">
    <source>
        <dbReference type="PIRNR" id="PIRNR001369"/>
    </source>
</evidence>
<dbReference type="Gene3D" id="1.10.580.10">
    <property type="entry name" value="Citrate Synthase, domain 1"/>
    <property type="match status" value="1"/>
</dbReference>
<dbReference type="PANTHER" id="PTHR11739">
    <property type="entry name" value="CITRATE SYNTHASE"/>
    <property type="match status" value="1"/>
</dbReference>
<name>A0AAW2YXE8_9EUKA</name>
<dbReference type="InterPro" id="IPR024176">
    <property type="entry name" value="Citrate_synthase_bac-typ"/>
</dbReference>
<dbReference type="InterPro" id="IPR002020">
    <property type="entry name" value="Citrate_synthase"/>
</dbReference>
<evidence type="ECO:0000256" key="7">
    <source>
        <dbReference type="PIRSR" id="PIRSR001369-1"/>
    </source>
</evidence>
<dbReference type="EMBL" id="JAOPGA020000784">
    <property type="protein sequence ID" value="KAL0481678.1"/>
    <property type="molecule type" value="Genomic_DNA"/>
</dbReference>
<evidence type="ECO:0000256" key="2">
    <source>
        <dbReference type="ARBA" id="ARBA00010566"/>
    </source>
</evidence>
<proteinExistence type="inferred from homology"/>
<protein>
    <recommendedName>
        <fullName evidence="6 8">Citrate synthase</fullName>
    </recommendedName>
</protein>
<dbReference type="SUPFAM" id="SSF48256">
    <property type="entry name" value="Citrate synthase"/>
    <property type="match status" value="1"/>
</dbReference>
<evidence type="ECO:0000256" key="1">
    <source>
        <dbReference type="ARBA" id="ARBA00005163"/>
    </source>
</evidence>
<comment type="caution">
    <text evidence="9">The sequence shown here is derived from an EMBL/GenBank/DDBJ whole genome shotgun (WGS) entry which is preliminary data.</text>
</comment>
<evidence type="ECO:0000256" key="4">
    <source>
        <dbReference type="ARBA" id="ARBA00022679"/>
    </source>
</evidence>
<evidence type="ECO:0000313" key="10">
    <source>
        <dbReference type="Proteomes" id="UP001431209"/>
    </source>
</evidence>
<keyword evidence="4 6" id="KW-0808">Transferase</keyword>
<organism evidence="9 10">
    <name type="scientific">Acrasis kona</name>
    <dbReference type="NCBI Taxonomy" id="1008807"/>
    <lineage>
        <taxon>Eukaryota</taxon>
        <taxon>Discoba</taxon>
        <taxon>Heterolobosea</taxon>
        <taxon>Tetramitia</taxon>
        <taxon>Eutetramitia</taxon>
        <taxon>Acrasidae</taxon>
        <taxon>Acrasis</taxon>
    </lineage>
</organism>
<comment type="pathway">
    <text evidence="1">Carbohydrate metabolism; tricarboxylic acid cycle.</text>
</comment>
<dbReference type="Gene3D" id="1.10.230.10">
    <property type="entry name" value="Cytochrome P450-Terp, domain 2"/>
    <property type="match status" value="1"/>
</dbReference>
<evidence type="ECO:0000256" key="3">
    <source>
        <dbReference type="ARBA" id="ARBA00022532"/>
    </source>
</evidence>
<sequence>MSKPSYSKGLVGVIAGESAICTVGTGQGLNYRGYNVNDLAEHSTFEEVSHLLLYGHLPNKRQLEQYIRRLANFRQLSTAMRAVLEQLPGSSHPMDIMRTAASVMGSFEPEDENPNNEKQRNNQWECGDRLIAIFGPALLYWYQYHKNGTKIETRTGPNDTVAQNFVKLLLQTDNPDPNMVRAVDVSLILYAEHDFAASTFGAIVTTSTLSDVYSSVCTAIGTLRGPLHGGANEAAYRLISQFKTPDEAEQGLLKLLKEKKIVMGFGHRVYRKGDPRSPIVRDWARKLSEIINTPYAKNLYAVAERMEQVMMREKKMFTNLDFYASIVYHFCHIPTDFFTPVFVIARTSGWVSHIIEQRQDNKLMRPISIYTGPDPAKTPYVPIDKRLERSKL</sequence>
<dbReference type="Pfam" id="PF00285">
    <property type="entry name" value="Citrate_synt"/>
    <property type="match status" value="1"/>
</dbReference>
<dbReference type="InterPro" id="IPR016143">
    <property type="entry name" value="Citrate_synth-like_sm_a-sub"/>
</dbReference>
<gene>
    <name evidence="9" type="ORF">AKO1_012532</name>
</gene>
<keyword evidence="10" id="KW-1185">Reference proteome</keyword>
<dbReference type="GO" id="GO:0019679">
    <property type="term" value="P:propionate metabolic process, methylcitrate cycle"/>
    <property type="evidence" value="ECO:0007669"/>
    <property type="project" value="TreeGrafter"/>
</dbReference>
<evidence type="ECO:0000313" key="9">
    <source>
        <dbReference type="EMBL" id="KAL0481678.1"/>
    </source>
</evidence>
<feature type="active site" evidence="7">
    <location>
        <position position="321"/>
    </location>
</feature>
<dbReference type="InterPro" id="IPR011278">
    <property type="entry name" value="2-MeCitrate/Citrate_synth_II"/>
</dbReference>
<reference evidence="9 10" key="1">
    <citation type="submission" date="2024-03" db="EMBL/GenBank/DDBJ databases">
        <title>The Acrasis kona genome and developmental transcriptomes reveal deep origins of eukaryotic multicellular pathways.</title>
        <authorList>
            <person name="Sheikh S."/>
            <person name="Fu C.-J."/>
            <person name="Brown M.W."/>
            <person name="Baldauf S.L."/>
        </authorList>
    </citation>
    <scope>NUCLEOTIDE SEQUENCE [LARGE SCALE GENOMIC DNA]</scope>
    <source>
        <strain evidence="9 10">ATCC MYA-3509</strain>
    </source>
</reference>
<dbReference type="PANTHER" id="PTHR11739:SF25">
    <property type="entry name" value="CITRATE SYNTHASE-RELATED PROTEIN DDB_G0287281"/>
    <property type="match status" value="1"/>
</dbReference>
<dbReference type="PROSITE" id="PS00480">
    <property type="entry name" value="CITRATE_SYNTHASE"/>
    <property type="match status" value="1"/>
</dbReference>
<comment type="catalytic activity">
    <reaction evidence="5">
        <text>oxaloacetate + acetyl-CoA + H2O = citrate + CoA + H(+)</text>
        <dbReference type="Rhea" id="RHEA:16845"/>
        <dbReference type="ChEBI" id="CHEBI:15377"/>
        <dbReference type="ChEBI" id="CHEBI:15378"/>
        <dbReference type="ChEBI" id="CHEBI:16452"/>
        <dbReference type="ChEBI" id="CHEBI:16947"/>
        <dbReference type="ChEBI" id="CHEBI:57287"/>
        <dbReference type="ChEBI" id="CHEBI:57288"/>
        <dbReference type="EC" id="2.3.3.16"/>
    </reaction>
</comment>
<dbReference type="NCBIfam" id="TIGR01800">
    <property type="entry name" value="cit_synth_II"/>
    <property type="match status" value="1"/>
</dbReference>
<dbReference type="InterPro" id="IPR036969">
    <property type="entry name" value="Citrate_synthase_sf"/>
</dbReference>
<evidence type="ECO:0000256" key="8">
    <source>
        <dbReference type="RuleBase" id="RU000441"/>
    </source>
</evidence>
<dbReference type="Proteomes" id="UP001431209">
    <property type="component" value="Unassembled WGS sequence"/>
</dbReference>
<keyword evidence="3" id="KW-0816">Tricarboxylic acid cycle</keyword>
<dbReference type="GO" id="GO:0005759">
    <property type="term" value="C:mitochondrial matrix"/>
    <property type="evidence" value="ECO:0007669"/>
    <property type="project" value="TreeGrafter"/>
</dbReference>
<dbReference type="AlphaFoldDB" id="A0AAW2YXE8"/>
<dbReference type="InterPro" id="IPR019810">
    <property type="entry name" value="Citrate_synthase_AS"/>
</dbReference>
<comment type="similarity">
    <text evidence="2 6 8">Belongs to the citrate synthase family.</text>
</comment>
<feature type="active site" evidence="7">
    <location>
        <position position="267"/>
    </location>
</feature>
<dbReference type="PIRSF" id="PIRSF001369">
    <property type="entry name" value="Citrate_synth"/>
    <property type="match status" value="1"/>
</dbReference>